<dbReference type="PANTHER" id="PTHR31580:SF49">
    <property type="entry name" value="FILAMENT-LIKE PLANT PROTEIN 3"/>
    <property type="match status" value="1"/>
</dbReference>
<evidence type="ECO:0000313" key="5">
    <source>
        <dbReference type="EMBL" id="KAK9735556.1"/>
    </source>
</evidence>
<keyword evidence="2 3" id="KW-0175">Coiled coil</keyword>
<proteinExistence type="inferred from homology"/>
<reference evidence="5" key="1">
    <citation type="submission" date="2024-03" db="EMBL/GenBank/DDBJ databases">
        <title>WGS assembly of Saponaria officinalis var. Norfolk2.</title>
        <authorList>
            <person name="Jenkins J."/>
            <person name="Shu S."/>
            <person name="Grimwood J."/>
            <person name="Barry K."/>
            <person name="Goodstein D."/>
            <person name="Schmutz J."/>
            <person name="Leebens-Mack J."/>
            <person name="Osbourn A."/>
        </authorList>
    </citation>
    <scope>NUCLEOTIDE SEQUENCE [LARGE SCALE GENOMIC DNA]</scope>
    <source>
        <strain evidence="5">JIC</strain>
    </source>
</reference>
<comment type="caution">
    <text evidence="5">The sequence shown here is derived from an EMBL/GenBank/DDBJ whole genome shotgun (WGS) entry which is preliminary data.</text>
</comment>
<dbReference type="Pfam" id="PF05911">
    <property type="entry name" value="FPP"/>
    <property type="match status" value="2"/>
</dbReference>
<evidence type="ECO:0000256" key="2">
    <source>
        <dbReference type="ARBA" id="ARBA00023054"/>
    </source>
</evidence>
<organism evidence="5 6">
    <name type="scientific">Saponaria officinalis</name>
    <name type="common">Common soapwort</name>
    <name type="synonym">Lychnis saponaria</name>
    <dbReference type="NCBI Taxonomy" id="3572"/>
    <lineage>
        <taxon>Eukaryota</taxon>
        <taxon>Viridiplantae</taxon>
        <taxon>Streptophyta</taxon>
        <taxon>Embryophyta</taxon>
        <taxon>Tracheophyta</taxon>
        <taxon>Spermatophyta</taxon>
        <taxon>Magnoliopsida</taxon>
        <taxon>eudicotyledons</taxon>
        <taxon>Gunneridae</taxon>
        <taxon>Pentapetalae</taxon>
        <taxon>Caryophyllales</taxon>
        <taxon>Caryophyllaceae</taxon>
        <taxon>Caryophylleae</taxon>
        <taxon>Saponaria</taxon>
    </lineage>
</organism>
<feature type="region of interest" description="Disordered" evidence="4">
    <location>
        <begin position="252"/>
        <end position="280"/>
    </location>
</feature>
<dbReference type="SUPFAM" id="SSF57997">
    <property type="entry name" value="Tropomyosin"/>
    <property type="match status" value="1"/>
</dbReference>
<dbReference type="EMBL" id="JBDFQZ010000004">
    <property type="protein sequence ID" value="KAK9735556.1"/>
    <property type="molecule type" value="Genomic_DNA"/>
</dbReference>
<evidence type="ECO:0008006" key="7">
    <source>
        <dbReference type="Google" id="ProtNLM"/>
    </source>
</evidence>
<gene>
    <name evidence="5" type="ORF">RND81_04G212600</name>
</gene>
<protein>
    <recommendedName>
        <fullName evidence="7">Filament-like plant protein 3</fullName>
    </recommendedName>
</protein>
<dbReference type="AlphaFoldDB" id="A0AAW1LPD9"/>
<keyword evidence="6" id="KW-1185">Reference proteome</keyword>
<feature type="compositionally biased region" description="Polar residues" evidence="4">
    <location>
        <begin position="262"/>
        <end position="279"/>
    </location>
</feature>
<feature type="compositionally biased region" description="Polar residues" evidence="4">
    <location>
        <begin position="42"/>
        <end position="56"/>
    </location>
</feature>
<feature type="compositionally biased region" description="Basic and acidic residues" evidence="4">
    <location>
        <begin position="1"/>
        <end position="18"/>
    </location>
</feature>
<feature type="compositionally biased region" description="Low complexity" evidence="4">
    <location>
        <begin position="19"/>
        <end position="37"/>
    </location>
</feature>
<comment type="similarity">
    <text evidence="1">Belongs to the FPP family.</text>
</comment>
<evidence type="ECO:0000256" key="3">
    <source>
        <dbReference type="SAM" id="Coils"/>
    </source>
</evidence>
<evidence type="ECO:0000256" key="1">
    <source>
        <dbReference type="ARBA" id="ARBA00005921"/>
    </source>
</evidence>
<feature type="coiled-coil region" evidence="3">
    <location>
        <begin position="453"/>
        <end position="606"/>
    </location>
</feature>
<evidence type="ECO:0000313" key="6">
    <source>
        <dbReference type="Proteomes" id="UP001443914"/>
    </source>
</evidence>
<feature type="coiled-coil region" evidence="3">
    <location>
        <begin position="310"/>
        <end position="421"/>
    </location>
</feature>
<feature type="region of interest" description="Disordered" evidence="4">
    <location>
        <begin position="1"/>
        <end position="67"/>
    </location>
</feature>
<accession>A0AAW1LPD9</accession>
<dbReference type="InterPro" id="IPR008587">
    <property type="entry name" value="FPP_plant"/>
</dbReference>
<evidence type="ECO:0000256" key="4">
    <source>
        <dbReference type="SAM" id="MobiDB-lite"/>
    </source>
</evidence>
<sequence>MDRRSWLWRRKSSDKSSGETESLGSGSVSGSMSSPSERFSDEQQVYPIQNVQSPEVTSKHDSDTSDSVKILSEKLSAAVAAISEKEELVKQHAKVAEEAVNGWERAEDEMNALKQELDAAMNKNSTLEDKVAHLDGALKECLRQLRQVKEEQDQRIQDAIGKNSENSEPENSELQSQLADLGLKLASSEKENASLKLELRSQLEVLEVRTLERDLSTKRAETVSKQHLESIKKVAKLEAECRRLKTLSRKVTSFNDHKSPDDNGSNTTSLKTQMTSPSNVGLMDDFLEMEKLATSIEKSNENGNDTTSTKSELEERIEMVEAEKVELGLTLSQCQSKLHISESNFRQLQAQFNQCQNQLKLSQAQLRDTNKKLSVLRDELDLASELRQAIELELDDANVRREEAEAKCKAIENESKNLASKVAYLEVEAEKSRVLEDDLFKTKNELASVTVSKETAERELRGINAKKEAAETELKAVRAEVKSLLAKIGSLENEVEKEKRLSEEFEAKCRKLETEGCRTKCEVDRWRSQLNSANDLNEEMKRELQIVNAKKEEVETKLEAVQGEAESLFARVSSLEHEIEKERISSVELVSKCKKLEEELSKTKLKADVPFVTLSKEEVNLQQEKELAVAASKLAACQMTIASLGNQLKSLATLDNLFFDPDKQLDIFVRESQLP</sequence>
<dbReference type="Proteomes" id="UP001443914">
    <property type="component" value="Unassembled WGS sequence"/>
</dbReference>
<name>A0AAW1LPD9_SAPOF</name>
<feature type="region of interest" description="Disordered" evidence="4">
    <location>
        <begin position="154"/>
        <end position="174"/>
    </location>
</feature>
<dbReference type="PANTHER" id="PTHR31580">
    <property type="entry name" value="FILAMENT-LIKE PLANT PROTEIN 4"/>
    <property type="match status" value="1"/>
</dbReference>